<evidence type="ECO:0000256" key="1">
    <source>
        <dbReference type="PROSITE-ProRule" id="PRU00042"/>
    </source>
</evidence>
<protein>
    <recommendedName>
        <fullName evidence="4">C2H2-type domain-containing protein</fullName>
    </recommendedName>
</protein>
<evidence type="ECO:0000256" key="3">
    <source>
        <dbReference type="SAM" id="MobiDB-lite"/>
    </source>
</evidence>
<feature type="compositionally biased region" description="Basic and acidic residues" evidence="3">
    <location>
        <begin position="112"/>
        <end position="121"/>
    </location>
</feature>
<reference evidence="5 6" key="1">
    <citation type="submission" date="2017-06" db="EMBL/GenBank/DDBJ databases">
        <title>Ant-infecting Ophiocordyceps genomes reveal a high diversity of potential behavioral manipulation genes and a possible major role for enterotoxins.</title>
        <authorList>
            <person name="De Bekker C."/>
            <person name="Evans H.C."/>
            <person name="Brachmann A."/>
            <person name="Hughes D.P."/>
        </authorList>
    </citation>
    <scope>NUCLEOTIDE SEQUENCE [LARGE SCALE GENOMIC DNA]</scope>
    <source>
        <strain evidence="5 6">Map64</strain>
    </source>
</reference>
<proteinExistence type="predicted"/>
<dbReference type="InterPro" id="IPR013087">
    <property type="entry name" value="Znf_C2H2_type"/>
</dbReference>
<name>A0A2C5YIS5_9HYPO</name>
<keyword evidence="6" id="KW-1185">Reference proteome</keyword>
<feature type="region of interest" description="Disordered" evidence="3">
    <location>
        <begin position="292"/>
        <end position="313"/>
    </location>
</feature>
<evidence type="ECO:0000259" key="4">
    <source>
        <dbReference type="PROSITE" id="PS50157"/>
    </source>
</evidence>
<feature type="region of interest" description="Disordered" evidence="3">
    <location>
        <begin position="69"/>
        <end position="121"/>
    </location>
</feature>
<feature type="compositionally biased region" description="Low complexity" evidence="3">
    <location>
        <begin position="299"/>
        <end position="312"/>
    </location>
</feature>
<dbReference type="InterPro" id="IPR059009">
    <property type="entry name" value="Znf_C2H2_17_1st"/>
</dbReference>
<accession>A0A2C5YIS5</accession>
<keyword evidence="1" id="KW-0479">Metal-binding</keyword>
<dbReference type="Pfam" id="PF26177">
    <property type="entry name" value="zf_C2H2_17_1st"/>
    <property type="match status" value="1"/>
</dbReference>
<evidence type="ECO:0000256" key="2">
    <source>
        <dbReference type="SAM" id="Coils"/>
    </source>
</evidence>
<dbReference type="EMBL" id="NJET01000004">
    <property type="protein sequence ID" value="PHH66884.1"/>
    <property type="molecule type" value="Genomic_DNA"/>
</dbReference>
<gene>
    <name evidence="5" type="ORF">CDD81_5236</name>
</gene>
<organism evidence="5 6">
    <name type="scientific">Ophiocordyceps australis</name>
    <dbReference type="NCBI Taxonomy" id="1399860"/>
    <lineage>
        <taxon>Eukaryota</taxon>
        <taxon>Fungi</taxon>
        <taxon>Dikarya</taxon>
        <taxon>Ascomycota</taxon>
        <taxon>Pezizomycotina</taxon>
        <taxon>Sordariomycetes</taxon>
        <taxon>Hypocreomycetidae</taxon>
        <taxon>Hypocreales</taxon>
        <taxon>Ophiocordycipitaceae</taxon>
        <taxon>Ophiocordyceps</taxon>
    </lineage>
</organism>
<feature type="region of interest" description="Disordered" evidence="3">
    <location>
        <begin position="1"/>
        <end position="34"/>
    </location>
</feature>
<feature type="region of interest" description="Disordered" evidence="3">
    <location>
        <begin position="222"/>
        <end position="257"/>
    </location>
</feature>
<dbReference type="Gene3D" id="3.30.160.60">
    <property type="entry name" value="Classic Zinc Finger"/>
    <property type="match status" value="2"/>
</dbReference>
<keyword evidence="1" id="KW-0862">Zinc</keyword>
<keyword evidence="2" id="KW-0175">Coiled coil</keyword>
<feature type="compositionally biased region" description="Basic and acidic residues" evidence="3">
    <location>
        <begin position="24"/>
        <end position="34"/>
    </location>
</feature>
<dbReference type="Proteomes" id="UP000226192">
    <property type="component" value="Unassembled WGS sequence"/>
</dbReference>
<feature type="compositionally biased region" description="Basic residues" evidence="3">
    <location>
        <begin position="185"/>
        <end position="204"/>
    </location>
</feature>
<dbReference type="GO" id="GO:0008270">
    <property type="term" value="F:zinc ion binding"/>
    <property type="evidence" value="ECO:0007669"/>
    <property type="project" value="UniProtKB-KW"/>
</dbReference>
<evidence type="ECO:0000313" key="5">
    <source>
        <dbReference type="EMBL" id="PHH66884.1"/>
    </source>
</evidence>
<dbReference type="AlphaFoldDB" id="A0A2C5YIS5"/>
<dbReference type="InterPro" id="IPR059095">
    <property type="entry name" value="Znf_C2H2_17_2nd"/>
</dbReference>
<dbReference type="Pfam" id="PF26176">
    <property type="entry name" value="zf_C2H2_17_2"/>
    <property type="match status" value="1"/>
</dbReference>
<keyword evidence="1" id="KW-0863">Zinc-finger</keyword>
<dbReference type="OrthoDB" id="5305647at2759"/>
<feature type="region of interest" description="Disordered" evidence="3">
    <location>
        <begin position="185"/>
        <end position="210"/>
    </location>
</feature>
<dbReference type="SMART" id="SM00355">
    <property type="entry name" value="ZnF_C2H2"/>
    <property type="match status" value="3"/>
</dbReference>
<sequence>MSVDEEARALLHQDGFPPIDEYEHEEHEAQDTTHRYTDSDVAEHLGSFSTEAELFAEQQADGDAAHVHGIDLTGADSPGRHSGTAGAGEGSRVVDLTGADEASTAAHATPKPNRDVHKQNDGKYHCPLPDCKEPVRAFVLRSAWNKHMDKHERPYRCPAAKCENNPGFTYSGGLLRHEREVHRKHGGPRVKVHCPHPNCKRHSGKGFSRQENLTEHLRRVHMNKAGPTPPPRADSPAEDSSDASSLARKRRLSDASLDGTDEMRVEIKRLRVENKSLRAQLARLQATPQLQSDGALDFSSPVQVSEPSSQQECLGHGELHADAGASCQQDRAGEDAVFDCPKHPDHEDQVPAHHSHDDCAHLALDDQDESHPQLCSPQPDSLHHDMLAHEAPMDMQHDDLHPIVNLQLDMQSDAMLEERLDPDALIAAHDPDAAPSSPTQMI</sequence>
<feature type="compositionally biased region" description="Basic and acidic residues" evidence="3">
    <location>
        <begin position="1"/>
        <end position="11"/>
    </location>
</feature>
<evidence type="ECO:0000313" key="6">
    <source>
        <dbReference type="Proteomes" id="UP000226192"/>
    </source>
</evidence>
<dbReference type="PROSITE" id="PS50157">
    <property type="entry name" value="ZINC_FINGER_C2H2_2"/>
    <property type="match status" value="1"/>
</dbReference>
<feature type="coiled-coil region" evidence="2">
    <location>
        <begin position="260"/>
        <end position="287"/>
    </location>
</feature>
<feature type="domain" description="C2H2-type" evidence="4">
    <location>
        <begin position="197"/>
        <end position="226"/>
    </location>
</feature>
<comment type="caution">
    <text evidence="5">The sequence shown here is derived from an EMBL/GenBank/DDBJ whole genome shotgun (WGS) entry which is preliminary data.</text>
</comment>